<keyword evidence="2" id="KW-1133">Transmembrane helix</keyword>
<accession>A0A1Y1ZM76</accession>
<feature type="transmembrane region" description="Helical" evidence="2">
    <location>
        <begin position="562"/>
        <end position="580"/>
    </location>
</feature>
<dbReference type="PANTHER" id="PTHR47685:SF1">
    <property type="entry name" value="MAGNESIUM TRANSPORT PROTEIN CORA"/>
    <property type="match status" value="1"/>
</dbReference>
<dbReference type="AlphaFoldDB" id="A0A1Y1ZM76"/>
<feature type="region of interest" description="Disordered" evidence="1">
    <location>
        <begin position="27"/>
        <end position="82"/>
    </location>
</feature>
<feature type="region of interest" description="Disordered" evidence="1">
    <location>
        <begin position="103"/>
        <end position="126"/>
    </location>
</feature>
<dbReference type="InterPro" id="IPR050829">
    <property type="entry name" value="CorA_MIT"/>
</dbReference>
<dbReference type="OrthoDB" id="341259at2759"/>
<feature type="region of interest" description="Disordered" evidence="1">
    <location>
        <begin position="162"/>
        <end position="184"/>
    </location>
</feature>
<reference evidence="3 4" key="1">
    <citation type="submission" date="2016-07" db="EMBL/GenBank/DDBJ databases">
        <title>Pervasive Adenine N6-methylation of Active Genes in Fungi.</title>
        <authorList>
            <consortium name="DOE Joint Genome Institute"/>
            <person name="Mondo S.J."/>
            <person name="Dannebaum R.O."/>
            <person name="Kuo R.C."/>
            <person name="Labutti K."/>
            <person name="Haridas S."/>
            <person name="Kuo A."/>
            <person name="Salamov A."/>
            <person name="Ahrendt S.R."/>
            <person name="Lipzen A."/>
            <person name="Sullivan W."/>
            <person name="Andreopoulos W.B."/>
            <person name="Clum A."/>
            <person name="Lindquist E."/>
            <person name="Daum C."/>
            <person name="Ramamoorthy G.K."/>
            <person name="Gryganskyi A."/>
            <person name="Culley D."/>
            <person name="Magnuson J.K."/>
            <person name="James T.Y."/>
            <person name="O'Malley M.A."/>
            <person name="Stajich J.E."/>
            <person name="Spatafora J.W."/>
            <person name="Visel A."/>
            <person name="Grigoriev I.V."/>
        </authorList>
    </citation>
    <scope>NUCLEOTIDE SEQUENCE [LARGE SCALE GENOMIC DNA]</scope>
    <source>
        <strain evidence="3 4">CBS 115471</strain>
    </source>
</reference>
<feature type="compositionally biased region" description="Basic and acidic residues" evidence="1">
    <location>
        <begin position="162"/>
        <end position="181"/>
    </location>
</feature>
<proteinExistence type="predicted"/>
<keyword evidence="2" id="KW-0472">Membrane</keyword>
<dbReference type="PANTHER" id="PTHR47685">
    <property type="entry name" value="MAGNESIUM TRANSPORT PROTEIN CORA"/>
    <property type="match status" value="1"/>
</dbReference>
<evidence type="ECO:0000256" key="2">
    <source>
        <dbReference type="SAM" id="Phobius"/>
    </source>
</evidence>
<dbReference type="Proteomes" id="UP000193144">
    <property type="component" value="Unassembled WGS sequence"/>
</dbReference>
<evidence type="ECO:0008006" key="5">
    <source>
        <dbReference type="Google" id="ProtNLM"/>
    </source>
</evidence>
<keyword evidence="4" id="KW-1185">Reference proteome</keyword>
<evidence type="ECO:0000256" key="1">
    <source>
        <dbReference type="SAM" id="MobiDB-lite"/>
    </source>
</evidence>
<organism evidence="3 4">
    <name type="scientific">Clohesyomyces aquaticus</name>
    <dbReference type="NCBI Taxonomy" id="1231657"/>
    <lineage>
        <taxon>Eukaryota</taxon>
        <taxon>Fungi</taxon>
        <taxon>Dikarya</taxon>
        <taxon>Ascomycota</taxon>
        <taxon>Pezizomycotina</taxon>
        <taxon>Dothideomycetes</taxon>
        <taxon>Pleosporomycetidae</taxon>
        <taxon>Pleosporales</taxon>
        <taxon>Lindgomycetaceae</taxon>
        <taxon>Clohesyomyces</taxon>
    </lineage>
</organism>
<protein>
    <recommendedName>
        <fullName evidence="5">Cora-like Mg2+ transporter protein-domain-containing protein</fullName>
    </recommendedName>
</protein>
<gene>
    <name evidence="3" type="ORF">BCR34DRAFT_327983</name>
</gene>
<comment type="caution">
    <text evidence="3">The sequence shown here is derived from an EMBL/GenBank/DDBJ whole genome shotgun (WGS) entry which is preliminary data.</text>
</comment>
<keyword evidence="2" id="KW-0812">Transmembrane</keyword>
<feature type="transmembrane region" description="Helical" evidence="2">
    <location>
        <begin position="600"/>
        <end position="622"/>
    </location>
</feature>
<dbReference type="EMBL" id="MCFA01000062">
    <property type="protein sequence ID" value="ORY11349.1"/>
    <property type="molecule type" value="Genomic_DNA"/>
</dbReference>
<evidence type="ECO:0000313" key="3">
    <source>
        <dbReference type="EMBL" id="ORY11349.1"/>
    </source>
</evidence>
<feature type="compositionally biased region" description="Polar residues" evidence="1">
    <location>
        <begin position="61"/>
        <end position="72"/>
    </location>
</feature>
<evidence type="ECO:0000313" key="4">
    <source>
        <dbReference type="Proteomes" id="UP000193144"/>
    </source>
</evidence>
<name>A0A1Y1ZM76_9PLEO</name>
<sequence>MITQKEWIEDVYKALYTHEISDVAKSAMNGSSKRRNEATVISSEQNDDEDTSSSSDPENNVTGRRSSQTRQNKAPEKRRNKEKRRKLLSILTFIQTEFDNVRLKTRQSTQSAREQDGGGYSVPTSSANNSMICLALPIVDIDLRQSYYDPELARAVEAKGLKTEKKAKSRKKPDQAPKVDSEASLSKKIKEYTIDESGVPTETEKSYSKLMEDLRRIYKVVDSSVSLDEYYHESIDWADLNVRNGDQVMSRFIARNRAERENIIAQEDQHQSASAQNQIQNTGETLSKLEAGLGNDLQGNDDLPLDVTPNFRQKILVVPRFWIWKVDDDTIVTSFPQRGDEAGGLGRLPRAIWMELMDMVLKKQASNDSDDGEVELDADSVLEGIVKACFRTQPTLRLMGKEYTFPDVFAAEIAYVSREVTKFYRHYKNSLGNSVEDFSRSIRQATECLIMVDDILNEMSMIRRVYRDQGRVMLNMQTKMNHHGRSDTASSMGYNTEEWGYEGMRSTEDLHLIARLKHLETDAQMVREAITTLLDLRQRQVSIEMALSSDVQSETLFKQSSILFIFTSATVLFAPLSWVSSLMALKITGFSFDSWPISRVAWASCEFCLALSFIFLPFSLVLKAHKLI</sequence>